<evidence type="ECO:0000313" key="3">
    <source>
        <dbReference type="EMBL" id="ADN16156.1"/>
    </source>
</evidence>
<dbReference type="AlphaFoldDB" id="E0U917"/>
<feature type="domain" description="PRC-barrel" evidence="1">
    <location>
        <begin position="16"/>
        <end position="87"/>
    </location>
</feature>
<evidence type="ECO:0008006" key="5">
    <source>
        <dbReference type="Google" id="ProtNLM"/>
    </source>
</evidence>
<dbReference type="OrthoDB" id="510842at2"/>
<protein>
    <recommendedName>
        <fullName evidence="5">PRC-barrel domain protein</fullName>
    </recommendedName>
</protein>
<name>E0U917_GLOV7</name>
<dbReference type="Proteomes" id="UP000008206">
    <property type="component" value="Chromosome"/>
</dbReference>
<dbReference type="Pfam" id="PF09557">
    <property type="entry name" value="DUF2382"/>
    <property type="match status" value="1"/>
</dbReference>
<evidence type="ECO:0000259" key="1">
    <source>
        <dbReference type="Pfam" id="PF05239"/>
    </source>
</evidence>
<dbReference type="InterPro" id="IPR014747">
    <property type="entry name" value="Bac_photo_RC_H_C"/>
</dbReference>
<dbReference type="HOGENOM" id="CLU_079871_0_0_3"/>
<dbReference type="Gene3D" id="3.90.50.10">
    <property type="entry name" value="Photosynthetic Reaction Center, subunit H, domain 2"/>
    <property type="match status" value="1"/>
</dbReference>
<dbReference type="KEGG" id="cyj:Cyan7822_4238"/>
<evidence type="ECO:0000259" key="2">
    <source>
        <dbReference type="Pfam" id="PF09557"/>
    </source>
</evidence>
<proteinExistence type="predicted"/>
<accession>E0U917</accession>
<dbReference type="PANTHER" id="PTHR38463:SF1">
    <property type="entry name" value="STRESS RESPONSE PROTEIN YSNF"/>
    <property type="match status" value="1"/>
</dbReference>
<dbReference type="InterPro" id="IPR019060">
    <property type="entry name" value="DUF2382"/>
</dbReference>
<feature type="domain" description="DUF2382" evidence="2">
    <location>
        <begin position="151"/>
        <end position="264"/>
    </location>
</feature>
<dbReference type="eggNOG" id="COG3861">
    <property type="taxonomic scope" value="Bacteria"/>
</dbReference>
<dbReference type="InterPro" id="IPR011033">
    <property type="entry name" value="PRC_barrel-like_sf"/>
</dbReference>
<dbReference type="GO" id="GO:0030077">
    <property type="term" value="C:plasma membrane light-harvesting complex"/>
    <property type="evidence" value="ECO:0007669"/>
    <property type="project" value="InterPro"/>
</dbReference>
<organism evidence="3 4">
    <name type="scientific">Gloeothece verrucosa (strain PCC 7822)</name>
    <name type="common">Cyanothece sp. (strain PCC 7822)</name>
    <dbReference type="NCBI Taxonomy" id="497965"/>
    <lineage>
        <taxon>Bacteria</taxon>
        <taxon>Bacillati</taxon>
        <taxon>Cyanobacteriota</taxon>
        <taxon>Cyanophyceae</taxon>
        <taxon>Oscillatoriophycideae</taxon>
        <taxon>Chroococcales</taxon>
        <taxon>Aphanothecaceae</taxon>
        <taxon>Gloeothece</taxon>
        <taxon>Gloeothece verrucosa</taxon>
    </lineage>
</organism>
<sequence>MSLIKIHDYNPNYKDDIFRGSDIKGYSIYGNLDQDKVGSVYDILVDESGFLRYLVIDTGLWIFGKKVLLPIGRCRIDYANRRVYATDLTREQVESLPEYNDDLTVDYNYEERVRNAYRRPGVQAAAYTSNSYNYEHEPELYGVRQKDHDTIKLYEERLIANKTREKTGEVTIGKRVETEQATASVPVQKERVIVERNNPTNPDQPVTPGEVAFREGEVARVAVYEETADIHKQAFVREEVTVRKEIEQDQVTAKETLRREELDVDVDGKPIINDSTLNR</sequence>
<gene>
    <name evidence="3" type="ordered locus">Cyan7822_4238</name>
</gene>
<dbReference type="RefSeq" id="WP_013324219.1">
    <property type="nucleotide sequence ID" value="NC_014501.1"/>
</dbReference>
<evidence type="ECO:0000313" key="4">
    <source>
        <dbReference type="Proteomes" id="UP000008206"/>
    </source>
</evidence>
<dbReference type="Pfam" id="PF05239">
    <property type="entry name" value="PRC"/>
    <property type="match status" value="1"/>
</dbReference>
<dbReference type="InterPro" id="IPR052967">
    <property type="entry name" value="Stress_Response_Assoc"/>
</dbReference>
<dbReference type="InterPro" id="IPR027275">
    <property type="entry name" value="PRC-brl_dom"/>
</dbReference>
<dbReference type="SUPFAM" id="SSF50346">
    <property type="entry name" value="PRC-barrel domain"/>
    <property type="match status" value="1"/>
</dbReference>
<dbReference type="NCBIfam" id="TIGR02271">
    <property type="entry name" value="YsnF/AvaK domain"/>
    <property type="match status" value="1"/>
</dbReference>
<dbReference type="PANTHER" id="PTHR38463">
    <property type="entry name" value="STRESS RESPONSE PROTEIN YSNF"/>
    <property type="match status" value="1"/>
</dbReference>
<dbReference type="GO" id="GO:0019684">
    <property type="term" value="P:photosynthesis, light reaction"/>
    <property type="evidence" value="ECO:0007669"/>
    <property type="project" value="InterPro"/>
</dbReference>
<reference evidence="4" key="1">
    <citation type="journal article" date="2011" name="MBio">
        <title>Novel metabolic attributes of the genus Cyanothece, comprising a group of unicellular nitrogen-fixing Cyanobacteria.</title>
        <authorList>
            <person name="Bandyopadhyay A."/>
            <person name="Elvitigala T."/>
            <person name="Welsh E."/>
            <person name="Stockel J."/>
            <person name="Liberton M."/>
            <person name="Min H."/>
            <person name="Sherman L.A."/>
            <person name="Pakrasi H.B."/>
        </authorList>
    </citation>
    <scope>NUCLEOTIDE SEQUENCE [LARGE SCALE GENOMIC DNA]</scope>
    <source>
        <strain evidence="4">PCC 7822</strain>
    </source>
</reference>
<keyword evidence="4" id="KW-1185">Reference proteome</keyword>
<dbReference type="STRING" id="497965.Cyan7822_4238"/>
<dbReference type="EMBL" id="CP002198">
    <property type="protein sequence ID" value="ADN16156.1"/>
    <property type="molecule type" value="Genomic_DNA"/>
</dbReference>